<gene>
    <name evidence="2" type="ORF">ABJI51_18080</name>
</gene>
<dbReference type="SFLD" id="SFLDS00036">
    <property type="entry name" value="Aromatic_Prenyltransferase"/>
    <property type="match status" value="1"/>
</dbReference>
<dbReference type="Proteomes" id="UP001440984">
    <property type="component" value="Unassembled WGS sequence"/>
</dbReference>
<organism evidence="2 3">
    <name type="scientific">Amycolatopsis melonis</name>
    <dbReference type="NCBI Taxonomy" id="3156488"/>
    <lineage>
        <taxon>Bacteria</taxon>
        <taxon>Bacillati</taxon>
        <taxon>Actinomycetota</taxon>
        <taxon>Actinomycetes</taxon>
        <taxon>Pseudonocardiales</taxon>
        <taxon>Pseudonocardiaceae</taxon>
        <taxon>Amycolatopsis</taxon>
    </lineage>
</organism>
<keyword evidence="1" id="KW-0808">Transferase</keyword>
<sequence length="370" mass="39969">MNDRTMVGAGVSMATLSLYEHTGGQLDRLTEVLGFDPADRRPRELLGKLLGPGGESSLADPPSFSSNVADDTTPIEFSVAFDTTGECAVRVLGESAVPSAPRDFLDSVAAEYRLDTTRLDTVSDLFLPPGERQGPFTLWYSLIFRPGRDPRIKVYLNPQISGPAQADSLVGEGLRRLGIPGAFGPVTEHALPRAGQDSFAFFALDLDRGPRSRVKVYVAHEAADCSDVERAAALVPGVDPLQIREFCAVLGGGKGPFRDRPLVSSYSFVEGHQDRPGNYSLYLPIRSYVPDDAVARARVQAILAQYDFDGEKLDDAISAVSGRNLRNGVGLISHVSLRVGEFGSGITVYLSSEAYRVMPARRRPVLGVSR</sequence>
<name>A0ABV0LFD5_9PSEU</name>
<evidence type="ECO:0000256" key="1">
    <source>
        <dbReference type="ARBA" id="ARBA00022679"/>
    </source>
</evidence>
<evidence type="ECO:0000313" key="3">
    <source>
        <dbReference type="Proteomes" id="UP001440984"/>
    </source>
</evidence>
<dbReference type="Pfam" id="PF11991">
    <property type="entry name" value="Trp_DMAT"/>
    <property type="match status" value="1"/>
</dbReference>
<dbReference type="RefSeq" id="WP_348952197.1">
    <property type="nucleotide sequence ID" value="NZ_JBDZYD010000006.1"/>
</dbReference>
<accession>A0ABV0LFD5</accession>
<evidence type="ECO:0000313" key="2">
    <source>
        <dbReference type="EMBL" id="MEQ0560997.1"/>
    </source>
</evidence>
<proteinExistence type="predicted"/>
<dbReference type="InterPro" id="IPR033964">
    <property type="entry name" value="ABBA"/>
</dbReference>
<dbReference type="InterPro" id="IPR017795">
    <property type="entry name" value="ABBA_NscD-like"/>
</dbReference>
<comment type="caution">
    <text evidence="2">The sequence shown here is derived from an EMBL/GenBank/DDBJ whole genome shotgun (WGS) entry which is preliminary data.</text>
</comment>
<reference evidence="2 3" key="1">
    <citation type="submission" date="2024-05" db="EMBL/GenBank/DDBJ databases">
        <authorList>
            <person name="Zhao H."/>
            <person name="Xu Y."/>
            <person name="Lin S."/>
            <person name="Spain J.C."/>
            <person name="Zhou N.-Y."/>
        </authorList>
    </citation>
    <scope>NUCLEOTIDE SEQUENCE [LARGE SCALE GENOMIC DNA]</scope>
    <source>
        <strain evidence="2 3">NEAU-NG30</strain>
    </source>
</reference>
<protein>
    <submittedName>
        <fullName evidence="2">Tryptophan dimethylallyltransferase family protein</fullName>
    </submittedName>
</protein>
<dbReference type="EMBL" id="JBDZYD010000006">
    <property type="protein sequence ID" value="MEQ0560997.1"/>
    <property type="molecule type" value="Genomic_DNA"/>
</dbReference>
<dbReference type="SFLD" id="SFLDG01162">
    <property type="entry name" value="I"/>
    <property type="match status" value="1"/>
</dbReference>
<keyword evidence="3" id="KW-1185">Reference proteome</keyword>